<dbReference type="RefSeq" id="WP_122899906.1">
    <property type="nucleotide sequence ID" value="NZ_RHIB01000002.1"/>
</dbReference>
<evidence type="ECO:0000256" key="7">
    <source>
        <dbReference type="SAM" id="Phobius"/>
    </source>
</evidence>
<dbReference type="InterPro" id="IPR023090">
    <property type="entry name" value="UPF0702_alpha/beta_dom_sf"/>
</dbReference>
<organism evidence="10 11">
    <name type="scientific">Alteribacter keqinensis</name>
    <dbReference type="NCBI Taxonomy" id="2483800"/>
    <lineage>
        <taxon>Bacteria</taxon>
        <taxon>Bacillati</taxon>
        <taxon>Bacillota</taxon>
        <taxon>Bacilli</taxon>
        <taxon>Bacillales</taxon>
        <taxon>Bacillaceae</taxon>
        <taxon>Alteribacter</taxon>
    </lineage>
</organism>
<protein>
    <submittedName>
        <fullName evidence="10">DUF421 domain-containing protein</fullName>
    </submittedName>
</protein>
<comment type="similarity">
    <text evidence="2">Belongs to the UPF0702 family.</text>
</comment>
<feature type="domain" description="YetF C-terminal" evidence="8">
    <location>
        <begin position="83"/>
        <end position="130"/>
    </location>
</feature>
<keyword evidence="4 7" id="KW-0812">Transmembrane</keyword>
<evidence type="ECO:0000259" key="9">
    <source>
        <dbReference type="Pfam" id="PF20730"/>
    </source>
</evidence>
<dbReference type="PANTHER" id="PTHR34582">
    <property type="entry name" value="UPF0702 TRANSMEMBRANE PROTEIN YCAP"/>
    <property type="match status" value="1"/>
</dbReference>
<evidence type="ECO:0000256" key="4">
    <source>
        <dbReference type="ARBA" id="ARBA00022692"/>
    </source>
</evidence>
<dbReference type="PANTHER" id="PTHR34582:SF5">
    <property type="entry name" value="UPF0702 TRANSMEMBRANE PROTEIN YETF"/>
    <property type="match status" value="1"/>
</dbReference>
<gene>
    <name evidence="10" type="ORF">EBO34_14860</name>
</gene>
<dbReference type="Pfam" id="PF20730">
    <property type="entry name" value="YetF_N"/>
    <property type="match status" value="1"/>
</dbReference>
<feature type="transmembrane region" description="Helical" evidence="7">
    <location>
        <begin position="12"/>
        <end position="31"/>
    </location>
</feature>
<dbReference type="Proteomes" id="UP000278746">
    <property type="component" value="Unassembled WGS sequence"/>
</dbReference>
<evidence type="ECO:0000313" key="10">
    <source>
        <dbReference type="EMBL" id="RNA67969.1"/>
    </source>
</evidence>
<sequence length="148" mass="16909">MEPSFLDMTIKLILEFFFLFLITRLLGRTTINQLTPFDFVSPIVLSELLGNAVFEQNVPVYFIVYSIFLWGILLVIMEKGLLKMKGLRGPLEGKPAIVIRDGKIDRKELKKTRMNINQLMSLLIQSEIFSTLLFSAQPKIDSSLLSLL</sequence>
<name>A0A3M7TRX7_9BACI</name>
<evidence type="ECO:0000256" key="2">
    <source>
        <dbReference type="ARBA" id="ARBA00006448"/>
    </source>
</evidence>
<proteinExistence type="inferred from homology"/>
<dbReference type="AlphaFoldDB" id="A0A3M7TRX7"/>
<keyword evidence="3" id="KW-1003">Cell membrane</keyword>
<evidence type="ECO:0000256" key="6">
    <source>
        <dbReference type="ARBA" id="ARBA00023136"/>
    </source>
</evidence>
<feature type="domain" description="YetF-like N-terminal transmembrane" evidence="9">
    <location>
        <begin position="6"/>
        <end position="78"/>
    </location>
</feature>
<accession>A0A3M7TRX7</accession>
<keyword evidence="6 7" id="KW-0472">Membrane</keyword>
<dbReference type="InterPro" id="IPR007353">
    <property type="entry name" value="DUF421"/>
</dbReference>
<evidence type="ECO:0000313" key="11">
    <source>
        <dbReference type="Proteomes" id="UP000278746"/>
    </source>
</evidence>
<dbReference type="EMBL" id="RHIB01000002">
    <property type="protein sequence ID" value="RNA67969.1"/>
    <property type="molecule type" value="Genomic_DNA"/>
</dbReference>
<dbReference type="OrthoDB" id="1076133at2"/>
<feature type="transmembrane region" description="Helical" evidence="7">
    <location>
        <begin position="58"/>
        <end position="77"/>
    </location>
</feature>
<dbReference type="GO" id="GO:0005886">
    <property type="term" value="C:plasma membrane"/>
    <property type="evidence" value="ECO:0007669"/>
    <property type="project" value="UniProtKB-SubCell"/>
</dbReference>
<evidence type="ECO:0000259" key="8">
    <source>
        <dbReference type="Pfam" id="PF04239"/>
    </source>
</evidence>
<dbReference type="Gene3D" id="3.30.240.20">
    <property type="entry name" value="bsu07140 like domains"/>
    <property type="match status" value="1"/>
</dbReference>
<comment type="subcellular location">
    <subcellularLocation>
        <location evidence="1">Cell membrane</location>
        <topology evidence="1">Multi-pass membrane protein</topology>
    </subcellularLocation>
</comment>
<keyword evidence="5 7" id="KW-1133">Transmembrane helix</keyword>
<reference evidence="10 11" key="1">
    <citation type="submission" date="2018-10" db="EMBL/GenBank/DDBJ databases">
        <title>Bacillus Keqinensis sp. nov., a moderately halophilic bacterium isolated from a saline-alkaline lake.</title>
        <authorList>
            <person name="Wang H."/>
        </authorList>
    </citation>
    <scope>NUCLEOTIDE SEQUENCE [LARGE SCALE GENOMIC DNA]</scope>
    <source>
        <strain evidence="10 11">KQ-3</strain>
    </source>
</reference>
<evidence type="ECO:0000256" key="5">
    <source>
        <dbReference type="ARBA" id="ARBA00022989"/>
    </source>
</evidence>
<evidence type="ECO:0000256" key="3">
    <source>
        <dbReference type="ARBA" id="ARBA00022475"/>
    </source>
</evidence>
<dbReference type="InterPro" id="IPR048454">
    <property type="entry name" value="YetF_N"/>
</dbReference>
<evidence type="ECO:0000256" key="1">
    <source>
        <dbReference type="ARBA" id="ARBA00004651"/>
    </source>
</evidence>
<keyword evidence="11" id="KW-1185">Reference proteome</keyword>
<comment type="caution">
    <text evidence="10">The sequence shown here is derived from an EMBL/GenBank/DDBJ whole genome shotgun (WGS) entry which is preliminary data.</text>
</comment>
<dbReference type="Pfam" id="PF04239">
    <property type="entry name" value="DUF421"/>
    <property type="match status" value="1"/>
</dbReference>